<gene>
    <name evidence="4" type="ORF">GCM10023331_25730</name>
</gene>
<accession>A0ABP9DC18</accession>
<dbReference type="SMART" id="SM00060">
    <property type="entry name" value="FN3"/>
    <property type="match status" value="2"/>
</dbReference>
<feature type="domain" description="Fibronectin type-III" evidence="3">
    <location>
        <begin position="740"/>
        <end position="832"/>
    </location>
</feature>
<dbReference type="InterPro" id="IPR013783">
    <property type="entry name" value="Ig-like_fold"/>
</dbReference>
<dbReference type="PANTHER" id="PTHR43405:SF1">
    <property type="entry name" value="GLYCOSYL HYDROLASE DIGH"/>
    <property type="match status" value="1"/>
</dbReference>
<dbReference type="Proteomes" id="UP001500298">
    <property type="component" value="Unassembled WGS sequence"/>
</dbReference>
<dbReference type="SUPFAM" id="SSF49265">
    <property type="entry name" value="Fibronectin type III"/>
    <property type="match status" value="1"/>
</dbReference>
<dbReference type="CDD" id="cd00063">
    <property type="entry name" value="FN3"/>
    <property type="match status" value="1"/>
</dbReference>
<reference evidence="5" key="1">
    <citation type="journal article" date="2019" name="Int. J. Syst. Evol. Microbiol.">
        <title>The Global Catalogue of Microorganisms (GCM) 10K type strain sequencing project: providing services to taxonomists for standard genome sequencing and annotation.</title>
        <authorList>
            <consortium name="The Broad Institute Genomics Platform"/>
            <consortium name="The Broad Institute Genome Sequencing Center for Infectious Disease"/>
            <person name="Wu L."/>
            <person name="Ma J."/>
        </authorList>
    </citation>
    <scope>NUCLEOTIDE SEQUENCE [LARGE SCALE GENOMIC DNA]</scope>
    <source>
        <strain evidence="5">JCM 18326</strain>
    </source>
</reference>
<dbReference type="InterPro" id="IPR052177">
    <property type="entry name" value="Divisome_Glycosyl_Hydrolase"/>
</dbReference>
<sequence length="922" mass="103343">MKIKKILILWSLLFAVQQSLYAQVPEQEMRAVWLTSVSNLDWPKSTDRGNVQAQKADLIQMMDRFQEIGLNAVFFQIRPECDALYQSDLEPWSRFLTGVQGQDPGYDPLQFVIDEGHKRGMEVHAWMNPYRIASAKNPSDSYFAEGHVYKEHPDWAIKYSDGGYILNPGKPEVADYIAEVVADVVKRYDVDGIHFDDYFYAYGGTSDALDQAEFNKYAEVGMDRGDFRRASINSMVRKVYNAIKLEKDYVRFGISPFGIWSTSAAAASEYGVSLPSGIVGLDAYNAIYCDALAWMKEGTVDYVTPQQYWPTGGGQDYRTLNNWWADMAEKFNSHVYTGQGTYRLGNNPGARVTQEGDQDLHEMKSYMDLTEANNRVAATAAWTLGEIKTQVEINRANEAKGVKGSVYFRANDFWRVSGLSDYMKKEIYTAQSIVPSMINENPSWDGTEVTDIRMDLVEGYNAEVLTWTYPNAEAYRFLILETEDPQQTPSIEQHLVAVTYDTVHTQVNSAVPEGQKYVAIWAYDRKGFVQKSTSWTALETPDVPVITSGKDILIARDAVLEWEAASGATAYRMQISLQEDMSEILYSIDTLTATSFALEQLTLDGSTPYYWQLQSLSVSGASDFTEVHKFTIDAVKNPMLLSPVNNQRGLNPMLTVEWEAAEDATNLRIQIKDATASFEDTDNLVLNKEVDASTGMYTLENALNAYNYYDIRIQTLNDNSESLWVTHRFRTGYNYPAMVTVTSPENNIVLTDPVVAVAWQTDEYALRYLIEVSEDENFAEGVSSQAVNAPENSLELKNLKPNTTYYLRIAGENKDGNKGAWSTVVAFTTGDVVAGIEMFELGGITMYPNPASESVQVQLSSYSQKNVKWQLFDLTGAVVSGGDAKVSAKGLLNISLRQVKGGLYLLKLETTEGMYSGKLFVK</sequence>
<dbReference type="InterPro" id="IPR017853">
    <property type="entry name" value="GH"/>
</dbReference>
<organism evidence="4 5">
    <name type="scientific">Algivirga pacifica</name>
    <dbReference type="NCBI Taxonomy" id="1162670"/>
    <lineage>
        <taxon>Bacteria</taxon>
        <taxon>Pseudomonadati</taxon>
        <taxon>Bacteroidota</taxon>
        <taxon>Cytophagia</taxon>
        <taxon>Cytophagales</taxon>
        <taxon>Flammeovirgaceae</taxon>
        <taxon>Algivirga</taxon>
    </lineage>
</organism>
<keyword evidence="1 2" id="KW-0732">Signal</keyword>
<dbReference type="RefSeq" id="WP_345372417.1">
    <property type="nucleotide sequence ID" value="NZ_BAABJX010000038.1"/>
</dbReference>
<dbReference type="EMBL" id="BAABJX010000038">
    <property type="protein sequence ID" value="GAA4839411.1"/>
    <property type="molecule type" value="Genomic_DNA"/>
</dbReference>
<evidence type="ECO:0000313" key="5">
    <source>
        <dbReference type="Proteomes" id="UP001500298"/>
    </source>
</evidence>
<dbReference type="PROSITE" id="PS50853">
    <property type="entry name" value="FN3"/>
    <property type="match status" value="1"/>
</dbReference>
<dbReference type="Pfam" id="PF18962">
    <property type="entry name" value="Por_Secre_tail"/>
    <property type="match status" value="1"/>
</dbReference>
<feature type="signal peptide" evidence="2">
    <location>
        <begin position="1"/>
        <end position="22"/>
    </location>
</feature>
<dbReference type="Gene3D" id="3.20.20.80">
    <property type="entry name" value="Glycosidases"/>
    <property type="match status" value="1"/>
</dbReference>
<evidence type="ECO:0000256" key="2">
    <source>
        <dbReference type="SAM" id="SignalP"/>
    </source>
</evidence>
<dbReference type="InterPro" id="IPR003790">
    <property type="entry name" value="GHL10"/>
</dbReference>
<dbReference type="InterPro" id="IPR026444">
    <property type="entry name" value="Secre_tail"/>
</dbReference>
<dbReference type="PANTHER" id="PTHR43405">
    <property type="entry name" value="GLYCOSYL HYDROLASE DIGH"/>
    <property type="match status" value="1"/>
</dbReference>
<dbReference type="SUPFAM" id="SSF51445">
    <property type="entry name" value="(Trans)glycosidases"/>
    <property type="match status" value="1"/>
</dbReference>
<evidence type="ECO:0000256" key="1">
    <source>
        <dbReference type="ARBA" id="ARBA00022729"/>
    </source>
</evidence>
<protein>
    <recommendedName>
        <fullName evidence="3">Fibronectin type-III domain-containing protein</fullName>
    </recommendedName>
</protein>
<feature type="chain" id="PRO_5047245262" description="Fibronectin type-III domain-containing protein" evidence="2">
    <location>
        <begin position="23"/>
        <end position="922"/>
    </location>
</feature>
<dbReference type="Pfam" id="PF00041">
    <property type="entry name" value="fn3"/>
    <property type="match status" value="1"/>
</dbReference>
<comment type="caution">
    <text evidence="4">The sequence shown here is derived from an EMBL/GenBank/DDBJ whole genome shotgun (WGS) entry which is preliminary data.</text>
</comment>
<evidence type="ECO:0000313" key="4">
    <source>
        <dbReference type="EMBL" id="GAA4839411.1"/>
    </source>
</evidence>
<name>A0ABP9DC18_9BACT</name>
<dbReference type="Gene3D" id="2.60.40.10">
    <property type="entry name" value="Immunoglobulins"/>
    <property type="match status" value="3"/>
</dbReference>
<dbReference type="NCBIfam" id="TIGR04183">
    <property type="entry name" value="Por_Secre_tail"/>
    <property type="match status" value="1"/>
</dbReference>
<evidence type="ECO:0000259" key="3">
    <source>
        <dbReference type="PROSITE" id="PS50853"/>
    </source>
</evidence>
<dbReference type="Pfam" id="PF02638">
    <property type="entry name" value="GHL10"/>
    <property type="match status" value="1"/>
</dbReference>
<proteinExistence type="predicted"/>
<keyword evidence="5" id="KW-1185">Reference proteome</keyword>
<dbReference type="InterPro" id="IPR003961">
    <property type="entry name" value="FN3_dom"/>
</dbReference>
<dbReference type="InterPro" id="IPR036116">
    <property type="entry name" value="FN3_sf"/>
</dbReference>